<evidence type="ECO:0000313" key="2">
    <source>
        <dbReference type="EMBL" id="KAJ6704858.1"/>
    </source>
</evidence>
<sequence>MTVSEKEKNRFSRIFKGRGFPEKRNTWNFVFPRQNNFPEKQTVWLSSDLLKMFKNTFQSGFLSILYSLGSKPLQIWDKEVSNGHIKRLHDEDIQSNVLEIVGSNIQSTYITCPADPGATLGIKLPFLVVIVKNVKKYFTFEIQVLDDKNVRRRFRASNFQTVTRVKPYICTMPLKLDEGWNQIQLNLADFTRRAYGTNYVETLRVQVHANCRLRRIYFSDRLYSEEELPPEFKLYLPVQQKS</sequence>
<evidence type="ECO:0000313" key="3">
    <source>
        <dbReference type="Proteomes" id="UP001151532"/>
    </source>
</evidence>
<dbReference type="AlphaFoldDB" id="A0A9Q0QDX6"/>
<organism evidence="2 3">
    <name type="scientific">Salix purpurea</name>
    <name type="common">Purple osier willow</name>
    <dbReference type="NCBI Taxonomy" id="77065"/>
    <lineage>
        <taxon>Eukaryota</taxon>
        <taxon>Viridiplantae</taxon>
        <taxon>Streptophyta</taxon>
        <taxon>Embryophyta</taxon>
        <taxon>Tracheophyta</taxon>
        <taxon>Spermatophyta</taxon>
        <taxon>Magnoliopsida</taxon>
        <taxon>eudicotyledons</taxon>
        <taxon>Gunneridae</taxon>
        <taxon>Pentapetalae</taxon>
        <taxon>rosids</taxon>
        <taxon>fabids</taxon>
        <taxon>Malpighiales</taxon>
        <taxon>Salicaceae</taxon>
        <taxon>Saliceae</taxon>
        <taxon>Salix</taxon>
    </lineage>
</organism>
<feature type="domain" description="CFA20" evidence="1">
    <location>
        <begin position="52"/>
        <end position="235"/>
    </location>
</feature>
<dbReference type="PANTHER" id="PTHR12458">
    <property type="entry name" value="ORF PROTEIN"/>
    <property type="match status" value="1"/>
</dbReference>
<comment type="caution">
    <text evidence="2">The sequence shown here is derived from an EMBL/GenBank/DDBJ whole genome shotgun (WGS) entry which is preliminary data.</text>
</comment>
<dbReference type="EMBL" id="JAPFFK010000016">
    <property type="protein sequence ID" value="KAJ6704858.1"/>
    <property type="molecule type" value="Genomic_DNA"/>
</dbReference>
<keyword evidence="2" id="KW-0969">Cilium</keyword>
<accession>A0A9Q0QDX6</accession>
<dbReference type="InterPro" id="IPR007714">
    <property type="entry name" value="CFA20_dom"/>
</dbReference>
<proteinExistence type="predicted"/>
<evidence type="ECO:0000259" key="1">
    <source>
        <dbReference type="Pfam" id="PF05018"/>
    </source>
</evidence>
<keyword evidence="2" id="KW-0966">Cell projection</keyword>
<dbReference type="Pfam" id="PF05018">
    <property type="entry name" value="CFA20_dom"/>
    <property type="match status" value="1"/>
</dbReference>
<dbReference type="OrthoDB" id="7486196at2759"/>
<reference evidence="2" key="2">
    <citation type="journal article" date="2023" name="Int. J. Mol. Sci.">
        <title>De Novo Assembly and Annotation of 11 Diverse Shrub Willow (Salix) Genomes Reveals Novel Gene Organization in Sex-Linked Regions.</title>
        <authorList>
            <person name="Hyden B."/>
            <person name="Feng K."/>
            <person name="Yates T.B."/>
            <person name="Jawdy S."/>
            <person name="Cereghino C."/>
            <person name="Smart L.B."/>
            <person name="Muchero W."/>
        </authorList>
    </citation>
    <scope>NUCLEOTIDE SEQUENCE</scope>
    <source>
        <tissue evidence="2">Shoot tip</tissue>
    </source>
</reference>
<gene>
    <name evidence="2" type="ORF">OIU79_009717</name>
</gene>
<keyword evidence="2" id="KW-0282">Flagellum</keyword>
<dbReference type="Proteomes" id="UP001151532">
    <property type="component" value="Chromosome 3"/>
</dbReference>
<dbReference type="InterPro" id="IPR040441">
    <property type="entry name" value="CFA20/CFAP20DC"/>
</dbReference>
<name>A0A9Q0QDX6_SALPP</name>
<keyword evidence="3" id="KW-1185">Reference proteome</keyword>
<protein>
    <submittedName>
        <fullName evidence="2">CILIA- AND FLAGELLA-ASSOCIATED PROTEIN 20</fullName>
    </submittedName>
</protein>
<reference evidence="2" key="1">
    <citation type="submission" date="2022-11" db="EMBL/GenBank/DDBJ databases">
        <authorList>
            <person name="Hyden B.L."/>
            <person name="Feng K."/>
            <person name="Yates T."/>
            <person name="Jawdy S."/>
            <person name="Smart L.B."/>
            <person name="Muchero W."/>
        </authorList>
    </citation>
    <scope>NUCLEOTIDE SEQUENCE</scope>
    <source>
        <tissue evidence="2">Shoot tip</tissue>
    </source>
</reference>